<dbReference type="PRINTS" id="PR00114">
    <property type="entry name" value="STPHPHTASE"/>
</dbReference>
<accession>A0A1I0J175</accession>
<evidence type="ECO:0000313" key="2">
    <source>
        <dbReference type="EMBL" id="SEU02765.1"/>
    </source>
</evidence>
<dbReference type="GO" id="GO:0016791">
    <property type="term" value="F:phosphatase activity"/>
    <property type="evidence" value="ECO:0007669"/>
    <property type="project" value="TreeGrafter"/>
</dbReference>
<dbReference type="InterPro" id="IPR050126">
    <property type="entry name" value="Ap4A_hydrolase"/>
</dbReference>
<dbReference type="InterPro" id="IPR004843">
    <property type="entry name" value="Calcineurin-like_PHP"/>
</dbReference>
<dbReference type="Pfam" id="PF00149">
    <property type="entry name" value="Metallophos"/>
    <property type="match status" value="1"/>
</dbReference>
<dbReference type="Proteomes" id="UP000199095">
    <property type="component" value="Unassembled WGS sequence"/>
</dbReference>
<dbReference type="Gene3D" id="3.60.21.10">
    <property type="match status" value="1"/>
</dbReference>
<gene>
    <name evidence="2" type="ORF">SAMN05421676_1159</name>
</gene>
<organism evidence="2 3">
    <name type="scientific">Salinibacillus kushneri</name>
    <dbReference type="NCBI Taxonomy" id="237682"/>
    <lineage>
        <taxon>Bacteria</taxon>
        <taxon>Bacillati</taxon>
        <taxon>Bacillota</taxon>
        <taxon>Bacilli</taxon>
        <taxon>Bacillales</taxon>
        <taxon>Bacillaceae</taxon>
        <taxon>Salinibacillus</taxon>
    </lineage>
</organism>
<dbReference type="SUPFAM" id="SSF56300">
    <property type="entry name" value="Metallo-dependent phosphatases"/>
    <property type="match status" value="1"/>
</dbReference>
<sequence length="90" mass="10508">MKIDVIGDIHGCYEELIELFSKLEYQWNNGIPVHPYNRIPVFLGDLMDRGPNSLGVIELVYQLVIVNHKGKYIPGNHCNKLYRFFSWKPC</sequence>
<dbReference type="STRING" id="237682.SAMN05421676_1159"/>
<dbReference type="AlphaFoldDB" id="A0A1I0J175"/>
<dbReference type="InterPro" id="IPR029052">
    <property type="entry name" value="Metallo-depent_PP-like"/>
</dbReference>
<dbReference type="EMBL" id="FOHJ01000015">
    <property type="protein sequence ID" value="SEU02765.1"/>
    <property type="molecule type" value="Genomic_DNA"/>
</dbReference>
<protein>
    <submittedName>
        <fullName evidence="2">Protein phosphatase</fullName>
    </submittedName>
</protein>
<dbReference type="GO" id="GO:0005737">
    <property type="term" value="C:cytoplasm"/>
    <property type="evidence" value="ECO:0007669"/>
    <property type="project" value="TreeGrafter"/>
</dbReference>
<name>A0A1I0J175_9BACI</name>
<keyword evidence="3" id="KW-1185">Reference proteome</keyword>
<reference evidence="3" key="1">
    <citation type="submission" date="2016-10" db="EMBL/GenBank/DDBJ databases">
        <authorList>
            <person name="Varghese N."/>
            <person name="Submissions S."/>
        </authorList>
    </citation>
    <scope>NUCLEOTIDE SEQUENCE [LARGE SCALE GENOMIC DNA]</scope>
    <source>
        <strain evidence="3">CGMCC 1.3566</strain>
    </source>
</reference>
<feature type="domain" description="Calcineurin-like phosphoesterase" evidence="1">
    <location>
        <begin position="1"/>
        <end position="79"/>
    </location>
</feature>
<evidence type="ECO:0000259" key="1">
    <source>
        <dbReference type="Pfam" id="PF00149"/>
    </source>
</evidence>
<evidence type="ECO:0000313" key="3">
    <source>
        <dbReference type="Proteomes" id="UP000199095"/>
    </source>
</evidence>
<dbReference type="PANTHER" id="PTHR42850">
    <property type="entry name" value="METALLOPHOSPHOESTERASE"/>
    <property type="match status" value="1"/>
</dbReference>
<proteinExistence type="predicted"/>
<dbReference type="InterPro" id="IPR006186">
    <property type="entry name" value="Ser/Thr-sp_prot-phosphatase"/>
</dbReference>
<dbReference type="PANTHER" id="PTHR42850:SF7">
    <property type="entry name" value="BIS(5'-NUCLEOSYL)-TETRAPHOSPHATASE PRPE [ASYMMETRICAL]"/>
    <property type="match status" value="1"/>
</dbReference>